<keyword evidence="4" id="KW-0408">Iron</keyword>
<evidence type="ECO:0000256" key="1">
    <source>
        <dbReference type="ARBA" id="ARBA00001966"/>
    </source>
</evidence>
<evidence type="ECO:0000256" key="3">
    <source>
        <dbReference type="ARBA" id="ARBA00022723"/>
    </source>
</evidence>
<evidence type="ECO:0000256" key="6">
    <source>
        <dbReference type="ARBA" id="ARBA00023150"/>
    </source>
</evidence>
<evidence type="ECO:0000256" key="5">
    <source>
        <dbReference type="ARBA" id="ARBA00023014"/>
    </source>
</evidence>
<keyword evidence="5" id="KW-0411">Iron-sulfur</keyword>
<proteinExistence type="predicted"/>
<dbReference type="InterPro" id="IPR050105">
    <property type="entry name" value="MoCo_biosynth_MoaA/MoaC"/>
</dbReference>
<evidence type="ECO:0000256" key="7">
    <source>
        <dbReference type="ARBA" id="ARBA00023239"/>
    </source>
</evidence>
<comment type="cofactor">
    <cofactor evidence="1">
        <name>[4Fe-4S] cluster</name>
        <dbReference type="ChEBI" id="CHEBI:49883"/>
    </cofactor>
</comment>
<protein>
    <submittedName>
        <fullName evidence="9">Radical SAM protein</fullName>
    </submittedName>
</protein>
<dbReference type="PROSITE" id="PS51918">
    <property type="entry name" value="RADICAL_SAM"/>
    <property type="match status" value="1"/>
</dbReference>
<gene>
    <name evidence="9" type="ORF">VCX44_20640</name>
</gene>
<dbReference type="EMBL" id="JAYGOJ010000170">
    <property type="protein sequence ID" value="MEA9438145.1"/>
    <property type="molecule type" value="Genomic_DNA"/>
</dbReference>
<sequence length="331" mass="37738">MQLRFDYIRQLITVWLAHGGNRKIELAALEPLLWRDGNHQLADLVAYLKECGCTVSLTTNGSLLARHALPLKQAGVDLVRLSWHTMNPDTFAQITGQNLYHRFIDGLESAIANRLPLAINRVLLKGHCADLPEQIAFIDRHQLRLKLLDLYWMPSMAEQYERFYISPHEALNQFADISMLNAPGRSASQHGGRDRIRYQTRHGGIVEYKLGDEARRDAQQCRHCPQQADCLEGFADYLRVFPDESISLCYMRKELGHSMPSSELATLPAWLAQHQQELQMPLRLVLTGQCNFNCGFPGSTRSWCLKQGRGFSFPPRQPAAINEERIYVQNA</sequence>
<reference evidence="9 10" key="1">
    <citation type="submission" date="2023-12" db="EMBL/GenBank/DDBJ databases">
        <title>Characterization of antibiotic resistance in Aeromonas spp. in hospital effluent.</title>
        <authorList>
            <person name="Negoseki B.R.S."/>
            <person name="Krul D."/>
            <person name="Siqueira A.C."/>
            <person name="Almeida M."/>
            <person name="Mesa D."/>
            <person name="Conte D."/>
            <person name="Dalla-Costa L.M."/>
        </authorList>
    </citation>
    <scope>NUCLEOTIDE SEQUENCE [LARGE SCALE GENOMIC DNA]</scope>
    <source>
        <strain evidence="9 10">36v</strain>
    </source>
</reference>
<feature type="domain" description="Radical SAM core" evidence="8">
    <location>
        <begin position="1"/>
        <end position="193"/>
    </location>
</feature>
<evidence type="ECO:0000259" key="8">
    <source>
        <dbReference type="PROSITE" id="PS51918"/>
    </source>
</evidence>
<dbReference type="Pfam" id="PF04055">
    <property type="entry name" value="Radical_SAM"/>
    <property type="match status" value="1"/>
</dbReference>
<dbReference type="SUPFAM" id="SSF102114">
    <property type="entry name" value="Radical SAM enzymes"/>
    <property type="match status" value="1"/>
</dbReference>
<dbReference type="InterPro" id="IPR007197">
    <property type="entry name" value="rSAM"/>
</dbReference>
<keyword evidence="3" id="KW-0479">Metal-binding</keyword>
<dbReference type="PANTHER" id="PTHR22960">
    <property type="entry name" value="MOLYBDOPTERIN COFACTOR SYNTHESIS PROTEIN A"/>
    <property type="match status" value="1"/>
</dbReference>
<evidence type="ECO:0000256" key="2">
    <source>
        <dbReference type="ARBA" id="ARBA00022691"/>
    </source>
</evidence>
<evidence type="ECO:0000256" key="4">
    <source>
        <dbReference type="ARBA" id="ARBA00023004"/>
    </source>
</evidence>
<accession>A0ABU5WCG7</accession>
<evidence type="ECO:0000313" key="9">
    <source>
        <dbReference type="EMBL" id="MEA9438145.1"/>
    </source>
</evidence>
<organism evidence="9 10">
    <name type="scientific">Aeromonas caviae</name>
    <name type="common">Aeromonas punctata</name>
    <dbReference type="NCBI Taxonomy" id="648"/>
    <lineage>
        <taxon>Bacteria</taxon>
        <taxon>Pseudomonadati</taxon>
        <taxon>Pseudomonadota</taxon>
        <taxon>Gammaproteobacteria</taxon>
        <taxon>Aeromonadales</taxon>
        <taxon>Aeromonadaceae</taxon>
        <taxon>Aeromonas</taxon>
    </lineage>
</organism>
<dbReference type="RefSeq" id="WP_279487109.1">
    <property type="nucleotide sequence ID" value="NZ_JAYGOJ010000170.1"/>
</dbReference>
<dbReference type="InterPro" id="IPR013785">
    <property type="entry name" value="Aldolase_TIM"/>
</dbReference>
<dbReference type="Proteomes" id="UP001304847">
    <property type="component" value="Unassembled WGS sequence"/>
</dbReference>
<dbReference type="InterPro" id="IPR058240">
    <property type="entry name" value="rSAM_sf"/>
</dbReference>
<keyword evidence="7" id="KW-0456">Lyase</keyword>
<evidence type="ECO:0000313" key="10">
    <source>
        <dbReference type="Proteomes" id="UP001304847"/>
    </source>
</evidence>
<keyword evidence="10" id="KW-1185">Reference proteome</keyword>
<keyword evidence="6" id="KW-0501">Molybdenum cofactor biosynthesis</keyword>
<dbReference type="Gene3D" id="3.20.20.70">
    <property type="entry name" value="Aldolase class I"/>
    <property type="match status" value="1"/>
</dbReference>
<name>A0ABU5WCG7_AERCA</name>
<keyword evidence="2" id="KW-0949">S-adenosyl-L-methionine</keyword>
<comment type="caution">
    <text evidence="9">The sequence shown here is derived from an EMBL/GenBank/DDBJ whole genome shotgun (WGS) entry which is preliminary data.</text>
</comment>